<name>A0A3P4B7V6_9BURK</name>
<proteinExistence type="predicted"/>
<accession>A0A3P4B7V6</accession>
<feature type="compositionally biased region" description="Low complexity" evidence="1">
    <location>
        <begin position="903"/>
        <end position="926"/>
    </location>
</feature>
<organism evidence="3 4">
    <name type="scientific">Pigmentiphaga humi</name>
    <dbReference type="NCBI Taxonomy" id="2478468"/>
    <lineage>
        <taxon>Bacteria</taxon>
        <taxon>Pseudomonadati</taxon>
        <taxon>Pseudomonadota</taxon>
        <taxon>Betaproteobacteria</taxon>
        <taxon>Burkholderiales</taxon>
        <taxon>Alcaligenaceae</taxon>
        <taxon>Pigmentiphaga</taxon>
    </lineage>
</organism>
<dbReference type="InterPro" id="IPR049073">
    <property type="entry name" value="T6SS_VgrG3-like_C"/>
</dbReference>
<feature type="region of interest" description="Disordered" evidence="1">
    <location>
        <begin position="165"/>
        <end position="219"/>
    </location>
</feature>
<dbReference type="Proteomes" id="UP000277294">
    <property type="component" value="Unassembled WGS sequence"/>
</dbReference>
<evidence type="ECO:0000259" key="2">
    <source>
        <dbReference type="Pfam" id="PF21277"/>
    </source>
</evidence>
<evidence type="ECO:0000313" key="3">
    <source>
        <dbReference type="EMBL" id="VCU72397.1"/>
    </source>
</evidence>
<dbReference type="Gene3D" id="1.20.120.20">
    <property type="entry name" value="Apolipoprotein"/>
    <property type="match status" value="1"/>
</dbReference>
<keyword evidence="4" id="KW-1185">Reference proteome</keyword>
<dbReference type="PANTHER" id="PTHR12460">
    <property type="entry name" value="CYCLIN-DEPENDENT KINASE INHIBITOR-RELATED PROTEIN"/>
    <property type="match status" value="1"/>
</dbReference>
<dbReference type="Pfam" id="PF21277">
    <property type="entry name" value="T6SS_VgrG3-like_C"/>
    <property type="match status" value="1"/>
</dbReference>
<feature type="region of interest" description="Disordered" evidence="1">
    <location>
        <begin position="866"/>
        <end position="926"/>
    </location>
</feature>
<feature type="compositionally biased region" description="Low complexity" evidence="1">
    <location>
        <begin position="102"/>
        <end position="118"/>
    </location>
</feature>
<feature type="compositionally biased region" description="Polar residues" evidence="1">
    <location>
        <begin position="91"/>
        <end position="101"/>
    </location>
</feature>
<dbReference type="EMBL" id="UWPJ01000039">
    <property type="protein sequence ID" value="VCU72397.1"/>
    <property type="molecule type" value="Genomic_DNA"/>
</dbReference>
<dbReference type="OrthoDB" id="6019510at2"/>
<sequence length="1026" mass="105847">MALKHDAQGFLVGDPIDLSALVAEWAGIREDVRAIRQAVLGIEQAMSRIAPESTPVAVAVPGRSTGLEEADPAVKALSEVAQPVISIQPVESASAPVQHQQPESARPAPSVASAPAASRDVRQIPVLLRTPATPQANAARGGREGAADAAVNRVVAELRATRAATLRAPVEPPRRDGRGRFVKGQEANQSKPGQRPDGSSPREEEEQNESLVRSLTDRVTGAVREASTGLEEADPAVKALSEVAQPMARGFELITGGGDQQKKQERWLRRIFNTLTGSRKEQGLFNKIAAKRLKAIEEKPVPDGDSMGMSFIGGLLGLLGGLFAKIPGIGKLLPGVAGAAGAAGAAAGMGKAAKGGGIGRMLRRVPILGALIGGAGLAYDLYSSENDETLTRRDKDRLAGRGTGSLAGAVGGMWAGAKLGAAVGALGGPIGAAIGGVVGGAAGLFFGDKAGQVVGETVGGWVSDLREADIGGMIAQKWDAAVERFSSKWDEVSGWFSSKWDEVSERFTSKWDEVSERFSSKWDELTKGLQSKWDGLVGDLKGLWGDITSAADDAFDWVKSKGDQANDYIKSVTGVDVKETARTAVNSTREVAATAIASVRSAGNAANEVVKDWTGVDVKASAGRAVTAAKDGAAWVGDRATAAKDWVLGKTSKLFESGSGGAGTVSTGRGDHGGASYGTYQLASNTGTLKKFLDSTSYGEQFKGMTPGTREFNDKWKQVARDDPNFGDAQHEFIKQTHFDPQIERLNKAGIDLSGRGAAVKDSVWSTSVQFGGNSSLIEKALAGRDVEKMSDSEIVSTIQDYKIQNNDRLFASSSDAVRRGTLNRAHQEKERLLELAQADIQARPDERSTLAASTGEALLAAATPAEHPVQAGGGVEASPRNEGGGREGGERALAVAQGEGTTGPVSAGSSAPASSPSTTAPMASPEVAAVAPPAAPAAPVVASATMPEAISLAAPAAPVVAVASVPAVPSAPTMPPIADAPPVSVPMASGDTRKPVAVVSAPTEVGQDLRERGIAHIATGGLGKG</sequence>
<gene>
    <name evidence="3" type="ORF">PIGHUM_04496</name>
</gene>
<evidence type="ECO:0000256" key="1">
    <source>
        <dbReference type="SAM" id="MobiDB-lite"/>
    </source>
</evidence>
<reference evidence="3 4" key="1">
    <citation type="submission" date="2018-10" db="EMBL/GenBank/DDBJ databases">
        <authorList>
            <person name="Criscuolo A."/>
        </authorList>
    </citation>
    <scope>NUCLEOTIDE SEQUENCE [LARGE SCALE GENOMIC DNA]</scope>
    <source>
        <strain evidence="3">DnA1</strain>
    </source>
</reference>
<feature type="domain" description="Type VI secretion system spike protein VgrG3-like C-terminal" evidence="2">
    <location>
        <begin position="648"/>
        <end position="830"/>
    </location>
</feature>
<dbReference type="RefSeq" id="WP_124081947.1">
    <property type="nucleotide sequence ID" value="NZ_UWPJ01000039.1"/>
</dbReference>
<protein>
    <recommendedName>
        <fullName evidence="2">Type VI secretion system spike protein VgrG3-like C-terminal domain-containing protein</fullName>
    </recommendedName>
</protein>
<evidence type="ECO:0000313" key="4">
    <source>
        <dbReference type="Proteomes" id="UP000277294"/>
    </source>
</evidence>
<dbReference type="AlphaFoldDB" id="A0A3P4B7V6"/>
<feature type="region of interest" description="Disordered" evidence="1">
    <location>
        <begin position="91"/>
        <end position="118"/>
    </location>
</feature>